<evidence type="ECO:0000256" key="4">
    <source>
        <dbReference type="SAM" id="Coils"/>
    </source>
</evidence>
<dbReference type="InterPro" id="IPR000055">
    <property type="entry name" value="Restrct_endonuc_typeI_TRD"/>
</dbReference>
<dbReference type="SUPFAM" id="SSF116734">
    <property type="entry name" value="DNA methylase specificity domain"/>
    <property type="match status" value="2"/>
</dbReference>
<evidence type="ECO:0000313" key="6">
    <source>
        <dbReference type="EMBL" id="SES12959.1"/>
    </source>
</evidence>
<dbReference type="InterPro" id="IPR044946">
    <property type="entry name" value="Restrct_endonuc_typeI_TRD_sf"/>
</dbReference>
<gene>
    <name evidence="6" type="ORF">SAMN05518684_108180</name>
</gene>
<protein>
    <submittedName>
        <fullName evidence="6">Type I restriction enzyme, S subunit</fullName>
    </submittedName>
</protein>
<keyword evidence="2" id="KW-0680">Restriction system</keyword>
<evidence type="ECO:0000313" key="7">
    <source>
        <dbReference type="Proteomes" id="UP000198571"/>
    </source>
</evidence>
<organism evidence="6 7">
    <name type="scientific">Salipaludibacillus aurantiacus</name>
    <dbReference type="NCBI Taxonomy" id="1601833"/>
    <lineage>
        <taxon>Bacteria</taxon>
        <taxon>Bacillati</taxon>
        <taxon>Bacillota</taxon>
        <taxon>Bacilli</taxon>
        <taxon>Bacillales</taxon>
        <taxon>Bacillaceae</taxon>
    </lineage>
</organism>
<dbReference type="InterPro" id="IPR052021">
    <property type="entry name" value="Type-I_RS_S_subunit"/>
</dbReference>
<dbReference type="PANTHER" id="PTHR30408">
    <property type="entry name" value="TYPE-1 RESTRICTION ENZYME ECOKI SPECIFICITY PROTEIN"/>
    <property type="match status" value="1"/>
</dbReference>
<dbReference type="CDD" id="cd16961">
    <property type="entry name" value="RMtype1_S_TRD-CR_like"/>
    <property type="match status" value="1"/>
</dbReference>
<dbReference type="Gene3D" id="1.10.287.1120">
    <property type="entry name" value="Bipartite methylase S protein"/>
    <property type="match status" value="1"/>
</dbReference>
<comment type="similarity">
    <text evidence="1">Belongs to the type-I restriction system S methylase family.</text>
</comment>
<keyword evidence="4" id="KW-0175">Coiled coil</keyword>
<keyword evidence="3" id="KW-0238">DNA-binding</keyword>
<evidence type="ECO:0000259" key="5">
    <source>
        <dbReference type="Pfam" id="PF01420"/>
    </source>
</evidence>
<dbReference type="CDD" id="cd17256">
    <property type="entry name" value="RMtype1_S_EcoJA65PI-TRD1-CR1_like"/>
    <property type="match status" value="1"/>
</dbReference>
<dbReference type="GO" id="GO:0009307">
    <property type="term" value="P:DNA restriction-modification system"/>
    <property type="evidence" value="ECO:0007669"/>
    <property type="project" value="UniProtKB-KW"/>
</dbReference>
<dbReference type="OrthoDB" id="9795776at2"/>
<dbReference type="EMBL" id="FOGT01000008">
    <property type="protein sequence ID" value="SES12959.1"/>
    <property type="molecule type" value="Genomic_DNA"/>
</dbReference>
<dbReference type="Pfam" id="PF01420">
    <property type="entry name" value="Methylase_S"/>
    <property type="match status" value="2"/>
</dbReference>
<evidence type="ECO:0000256" key="1">
    <source>
        <dbReference type="ARBA" id="ARBA00010923"/>
    </source>
</evidence>
<dbReference type="PANTHER" id="PTHR30408:SF12">
    <property type="entry name" value="TYPE I RESTRICTION ENZYME MJAVIII SPECIFICITY SUBUNIT"/>
    <property type="match status" value="1"/>
</dbReference>
<evidence type="ECO:0000256" key="3">
    <source>
        <dbReference type="ARBA" id="ARBA00023125"/>
    </source>
</evidence>
<dbReference type="STRING" id="1601833.SAMN05518684_108180"/>
<feature type="domain" description="Type I restriction modification DNA specificity" evidence="5">
    <location>
        <begin position="76"/>
        <end position="188"/>
    </location>
</feature>
<proteinExistence type="inferred from homology"/>
<dbReference type="GO" id="GO:0003677">
    <property type="term" value="F:DNA binding"/>
    <property type="evidence" value="ECO:0007669"/>
    <property type="project" value="UniProtKB-KW"/>
</dbReference>
<accession>A0A1H9UUF4</accession>
<evidence type="ECO:0000256" key="2">
    <source>
        <dbReference type="ARBA" id="ARBA00022747"/>
    </source>
</evidence>
<keyword evidence="7" id="KW-1185">Reference proteome</keyword>
<dbReference type="RefSeq" id="WP_093052155.1">
    <property type="nucleotide sequence ID" value="NZ_FOGT01000008.1"/>
</dbReference>
<name>A0A1H9UUF4_9BACI</name>
<feature type="coiled-coil region" evidence="4">
    <location>
        <begin position="175"/>
        <end position="209"/>
    </location>
</feature>
<dbReference type="AlphaFoldDB" id="A0A1H9UUF4"/>
<reference evidence="7" key="1">
    <citation type="submission" date="2016-10" db="EMBL/GenBank/DDBJ databases">
        <authorList>
            <person name="Varghese N."/>
            <person name="Submissions S."/>
        </authorList>
    </citation>
    <scope>NUCLEOTIDE SEQUENCE [LARGE SCALE GENOMIC DNA]</scope>
    <source>
        <strain evidence="7">S9</strain>
    </source>
</reference>
<dbReference type="Gene3D" id="3.90.220.20">
    <property type="entry name" value="DNA methylase specificity domains"/>
    <property type="match status" value="2"/>
</dbReference>
<feature type="domain" description="Type I restriction modification DNA specificity" evidence="5">
    <location>
        <begin position="221"/>
        <end position="387"/>
    </location>
</feature>
<sequence length="402" mass="46429">MSLPSLRFNFQGEWQIEQLGYHLRFIGSGVTPRGGKSVYQDDGVLLLRSQNIHYEGLRLDDVAFISDTIDLSMKKSRVIGNDVLLNITGASIGRTCIVPSVFPKSNVNQHVCILRTIQSLVPSFLKTFLESPKGRKNIFKDQAGQTREALNLQQIKNFKIGLPEVEEQQKIADFFSLLDRRIEKQQEKVEALKEQKKGLLQKIFKQELRFKDDKGNVFPDWNYMKAADLFETVSDKDHRGDLPILAATQDEGLVLRESLDRHFSADEGNYKNYKRVYKNDFVISLRSFQGGIELSFLEGLVSPAYTIFRPKNEEIINHNYFKLIFKSTDFITKLNGLTYGIRDGKAISFKDFSSMKLYVPSFEEQSKVASYISIFERKIDMEHKKLKYLHEQKKGFMQQMFV</sequence>
<dbReference type="Proteomes" id="UP000198571">
    <property type="component" value="Unassembled WGS sequence"/>
</dbReference>